<dbReference type="PANTHER" id="PTHR30053">
    <property type="entry name" value="ELONGATION FACTOR P"/>
    <property type="match status" value="1"/>
</dbReference>
<dbReference type="InterPro" id="IPR013185">
    <property type="entry name" value="Transl_elong_KOW-like"/>
</dbReference>
<dbReference type="InterPro" id="IPR012340">
    <property type="entry name" value="NA-bd_OB-fold"/>
</dbReference>
<dbReference type="GO" id="GO:0043043">
    <property type="term" value="P:peptide biosynthetic process"/>
    <property type="evidence" value="ECO:0007669"/>
    <property type="project" value="InterPro"/>
</dbReference>
<dbReference type="SMART" id="SM01185">
    <property type="entry name" value="EFP"/>
    <property type="match status" value="1"/>
</dbReference>
<evidence type="ECO:0000256" key="3">
    <source>
        <dbReference type="ARBA" id="ARBA00009479"/>
    </source>
</evidence>
<dbReference type="Gene3D" id="2.40.50.140">
    <property type="entry name" value="Nucleic acid-binding proteins"/>
    <property type="match status" value="2"/>
</dbReference>
<dbReference type="PANTHER" id="PTHR30053:SF12">
    <property type="entry name" value="ELONGATION FACTOR P (EF-P) FAMILY PROTEIN"/>
    <property type="match status" value="1"/>
</dbReference>
<dbReference type="GO" id="GO:0005829">
    <property type="term" value="C:cytosol"/>
    <property type="evidence" value="ECO:0007669"/>
    <property type="project" value="UniProtKB-ARBA"/>
</dbReference>
<dbReference type="NCBIfam" id="NF001810">
    <property type="entry name" value="PRK00529.1"/>
    <property type="match status" value="1"/>
</dbReference>
<dbReference type="FunFam" id="2.40.50.140:FF:000004">
    <property type="entry name" value="Elongation factor P"/>
    <property type="match status" value="1"/>
</dbReference>
<dbReference type="NCBIfam" id="TIGR00038">
    <property type="entry name" value="efp"/>
    <property type="match status" value="1"/>
</dbReference>
<evidence type="ECO:0000259" key="8">
    <source>
        <dbReference type="SMART" id="SM01185"/>
    </source>
</evidence>
<evidence type="ECO:0000259" key="7">
    <source>
        <dbReference type="SMART" id="SM00841"/>
    </source>
</evidence>
<dbReference type="UniPathway" id="UPA00345"/>
<dbReference type="GO" id="GO:0003746">
    <property type="term" value="F:translation elongation factor activity"/>
    <property type="evidence" value="ECO:0007669"/>
    <property type="project" value="UniProtKB-KW"/>
</dbReference>
<dbReference type="HAMAP" id="MF_00141">
    <property type="entry name" value="EF_P"/>
    <property type="match status" value="1"/>
</dbReference>
<dbReference type="AlphaFoldDB" id="A0A170QC89"/>
<name>A0A170QC89_9ZZZZ</name>
<reference evidence="9" key="1">
    <citation type="submission" date="2015-10" db="EMBL/GenBank/DDBJ databases">
        <authorList>
            <person name="Gilbert D.G."/>
        </authorList>
    </citation>
    <scope>NUCLEOTIDE SEQUENCE</scope>
</reference>
<evidence type="ECO:0000313" key="9">
    <source>
        <dbReference type="EMBL" id="CUV08817.1"/>
    </source>
</evidence>
<dbReference type="Pfam" id="PF01132">
    <property type="entry name" value="EFP"/>
    <property type="match status" value="1"/>
</dbReference>
<keyword evidence="4" id="KW-0963">Cytoplasm</keyword>
<gene>
    <name evidence="9" type="ORF">MGWOODY_Mmi2001</name>
</gene>
<dbReference type="FunFam" id="2.40.50.140:FF:000009">
    <property type="entry name" value="Elongation factor P"/>
    <property type="match status" value="1"/>
</dbReference>
<dbReference type="SUPFAM" id="SSF50104">
    <property type="entry name" value="Translation proteins SH3-like domain"/>
    <property type="match status" value="1"/>
</dbReference>
<comment type="similarity">
    <text evidence="3">Belongs to the elongation factor P family.</text>
</comment>
<dbReference type="FunFam" id="2.30.30.30:FF:000003">
    <property type="entry name" value="Elongation factor P"/>
    <property type="match status" value="1"/>
</dbReference>
<dbReference type="CDD" id="cd05794">
    <property type="entry name" value="S1_EF-P_repeat_2"/>
    <property type="match status" value="1"/>
</dbReference>
<proteinExistence type="inferred from homology"/>
<evidence type="ECO:0000256" key="1">
    <source>
        <dbReference type="ARBA" id="ARBA00004496"/>
    </source>
</evidence>
<dbReference type="Pfam" id="PF09285">
    <property type="entry name" value="Elong-fact-P_C"/>
    <property type="match status" value="1"/>
</dbReference>
<dbReference type="SUPFAM" id="SSF50249">
    <property type="entry name" value="Nucleic acid-binding proteins"/>
    <property type="match status" value="2"/>
</dbReference>
<feature type="domain" description="Translation elongation factor P/YeiP central" evidence="8">
    <location>
        <begin position="67"/>
        <end position="121"/>
    </location>
</feature>
<dbReference type="Pfam" id="PF08207">
    <property type="entry name" value="EFP_N"/>
    <property type="match status" value="1"/>
</dbReference>
<evidence type="ECO:0000256" key="2">
    <source>
        <dbReference type="ARBA" id="ARBA00004815"/>
    </source>
</evidence>
<dbReference type="InterPro" id="IPR001059">
    <property type="entry name" value="Transl_elong_P/YeiP_cen"/>
</dbReference>
<dbReference type="PIRSF" id="PIRSF005901">
    <property type="entry name" value="EF-P"/>
    <property type="match status" value="1"/>
</dbReference>
<evidence type="ECO:0000256" key="4">
    <source>
        <dbReference type="ARBA" id="ARBA00022490"/>
    </source>
</evidence>
<dbReference type="InterPro" id="IPR008991">
    <property type="entry name" value="Translation_prot_SH3-like_sf"/>
</dbReference>
<dbReference type="InterPro" id="IPR011768">
    <property type="entry name" value="Transl_elongation_fac_P"/>
</dbReference>
<comment type="subcellular location">
    <subcellularLocation>
        <location evidence="1">Cytoplasm</location>
    </subcellularLocation>
</comment>
<accession>A0A170QC89</accession>
<keyword evidence="6" id="KW-0648">Protein biosynthesis</keyword>
<dbReference type="SMART" id="SM00841">
    <property type="entry name" value="Elong-fact-P_C"/>
    <property type="match status" value="1"/>
</dbReference>
<protein>
    <submittedName>
        <fullName evidence="9">Translation elongation factor P</fullName>
    </submittedName>
</protein>
<evidence type="ECO:0000256" key="6">
    <source>
        <dbReference type="ARBA" id="ARBA00022917"/>
    </source>
</evidence>
<feature type="domain" description="Elongation factor P C-terminal" evidence="7">
    <location>
        <begin position="129"/>
        <end position="184"/>
    </location>
</feature>
<dbReference type="CDD" id="cd04470">
    <property type="entry name" value="S1_EF-P_repeat_1"/>
    <property type="match status" value="1"/>
</dbReference>
<comment type="pathway">
    <text evidence="2">Protein biosynthesis; polypeptide chain elongation.</text>
</comment>
<evidence type="ECO:0000256" key="5">
    <source>
        <dbReference type="ARBA" id="ARBA00022768"/>
    </source>
</evidence>
<dbReference type="EMBL" id="FAXC01000128">
    <property type="protein sequence ID" value="CUV08817.1"/>
    <property type="molecule type" value="Genomic_DNA"/>
</dbReference>
<dbReference type="Gene3D" id="2.30.30.30">
    <property type="match status" value="1"/>
</dbReference>
<organism evidence="9">
    <name type="scientific">hydrothermal vent metagenome</name>
    <dbReference type="NCBI Taxonomy" id="652676"/>
    <lineage>
        <taxon>unclassified sequences</taxon>
        <taxon>metagenomes</taxon>
        <taxon>ecological metagenomes</taxon>
    </lineage>
</organism>
<sequence length="187" mass="20837">MATTSDIRKGAVIYHKNKRMKVLEFLHVKPGKGPAFVRTKLKDIASGKIIDETFNAGMKLDFLKIEAKKMQFLYDDGNAHIFMDNITYDQFNIVNDLIGDAKHYLKGGINVDLLFDGDEVLDIRLPAHVNLEVSHTEPGVKGNTATGGTKPATVETNFTLQVPLFVDIGDILKIDTRSGEYIERVKS</sequence>
<dbReference type="InterPro" id="IPR014722">
    <property type="entry name" value="Rib_uL2_dom2"/>
</dbReference>
<dbReference type="InterPro" id="IPR020599">
    <property type="entry name" value="Transl_elong_fac_P/YeiP"/>
</dbReference>
<dbReference type="InterPro" id="IPR015365">
    <property type="entry name" value="Elong-fact-P_C"/>
</dbReference>
<keyword evidence="5 9" id="KW-0251">Elongation factor</keyword>